<sequence>MMTILLYLIVMALVGAMIFLAASAVFGRSEELPPLPPGTTATVLPAEDVTGADVDALRFQQVLRGYKASEVDWALHRLGLEIDSLRAQLGRDEKSEVLVKADAPAKAEATQEAPETESEAKDSQG</sequence>
<evidence type="ECO:0000313" key="5">
    <source>
        <dbReference type="Proteomes" id="UP000627573"/>
    </source>
</evidence>
<dbReference type="EMBL" id="JAECSB010000053">
    <property type="protein sequence ID" value="MBH5143969.1"/>
    <property type="molecule type" value="Genomic_DNA"/>
</dbReference>
<dbReference type="GO" id="GO:0051301">
    <property type="term" value="P:cell division"/>
    <property type="evidence" value="ECO:0007669"/>
    <property type="project" value="UniProtKB-KW"/>
</dbReference>
<keyword evidence="2" id="KW-0132">Cell division</keyword>
<dbReference type="Proteomes" id="UP000325576">
    <property type="component" value="Unassembled WGS sequence"/>
</dbReference>
<proteinExistence type="predicted"/>
<keyword evidence="2" id="KW-0131">Cell cycle</keyword>
<reference evidence="3 5" key="2">
    <citation type="submission" date="2020-12" db="EMBL/GenBank/DDBJ databases">
        <title>Draft genome sequence of furan degrading bacterial strain FUR100.</title>
        <authorList>
            <person name="Woiski C."/>
        </authorList>
    </citation>
    <scope>NUCLEOTIDE SEQUENCE [LARGE SCALE GENOMIC DNA]</scope>
    <source>
        <strain evidence="3 5">FUR100</strain>
    </source>
</reference>
<organism evidence="2 4">
    <name type="scientific">Rhodococcus erythropolis</name>
    <name type="common">Arthrobacter picolinophilus</name>
    <dbReference type="NCBI Taxonomy" id="1833"/>
    <lineage>
        <taxon>Bacteria</taxon>
        <taxon>Bacillati</taxon>
        <taxon>Actinomycetota</taxon>
        <taxon>Actinomycetes</taxon>
        <taxon>Mycobacteriales</taxon>
        <taxon>Nocardiaceae</taxon>
        <taxon>Rhodococcus</taxon>
        <taxon>Rhodococcus erythropolis group</taxon>
    </lineage>
</organism>
<gene>
    <name evidence="2" type="ORF">BS297_08545</name>
    <name evidence="3" type="ORF">I3517_15245</name>
</gene>
<comment type="caution">
    <text evidence="2">The sequence shown here is derived from an EMBL/GenBank/DDBJ whole genome shotgun (WGS) entry which is preliminary data.</text>
</comment>
<dbReference type="EMBL" id="MRBO01000283">
    <property type="protein sequence ID" value="KAB2585777.1"/>
    <property type="molecule type" value="Genomic_DNA"/>
</dbReference>
<reference evidence="2 4" key="1">
    <citation type="journal article" date="2017" name="Poromechanics V (2013)">
        <title>Genomic Characterization of the Arsenic-Tolerant Actinobacterium, &lt;i&gt;Rhodococcus erythropolis&lt;/i&gt; S43.</title>
        <authorList>
            <person name="Retamal-Morales G."/>
            <person name="Mehnert M."/>
            <person name="Schwabe R."/>
            <person name="Tischler D."/>
            <person name="Schloemann M."/>
            <person name="Levican G.J."/>
        </authorList>
    </citation>
    <scope>NUCLEOTIDE SEQUENCE [LARGE SCALE GENOMIC DNA]</scope>
    <source>
        <strain evidence="2 4">S43</strain>
    </source>
</reference>
<name>A0A0C3A8B0_RHOER</name>
<accession>A0A0C3A8B0</accession>
<evidence type="ECO:0000313" key="3">
    <source>
        <dbReference type="EMBL" id="MBH5143969.1"/>
    </source>
</evidence>
<keyword evidence="5" id="KW-1185">Reference proteome</keyword>
<dbReference type="AlphaFoldDB" id="A0A0C3A8B0"/>
<evidence type="ECO:0000313" key="2">
    <source>
        <dbReference type="EMBL" id="KAB2585777.1"/>
    </source>
</evidence>
<dbReference type="Proteomes" id="UP000627573">
    <property type="component" value="Unassembled WGS sequence"/>
</dbReference>
<feature type="region of interest" description="Disordered" evidence="1">
    <location>
        <begin position="100"/>
        <end position="125"/>
    </location>
</feature>
<dbReference type="GeneID" id="57485942"/>
<protein>
    <submittedName>
        <fullName evidence="2">Cell division protein DivIVA</fullName>
    </submittedName>
    <submittedName>
        <fullName evidence="3">DivIVA domain-containing protein</fullName>
    </submittedName>
</protein>
<dbReference type="InterPro" id="IPR019933">
    <property type="entry name" value="DivIVA_domain"/>
</dbReference>
<evidence type="ECO:0000256" key="1">
    <source>
        <dbReference type="SAM" id="MobiDB-lite"/>
    </source>
</evidence>
<dbReference type="RefSeq" id="WP_019749362.1">
    <property type="nucleotide sequence ID" value="NZ_CP070870.1"/>
</dbReference>
<evidence type="ECO:0000313" key="4">
    <source>
        <dbReference type="Proteomes" id="UP000325576"/>
    </source>
</evidence>
<dbReference type="NCBIfam" id="TIGR03544">
    <property type="entry name" value="DivI1A_domain"/>
    <property type="match status" value="1"/>
</dbReference>